<dbReference type="RefSeq" id="WP_266347353.1">
    <property type="nucleotide sequence ID" value="NZ_JAPKNG010000001.1"/>
</dbReference>
<comment type="caution">
    <text evidence="2">The sequence shown here is derived from an EMBL/GenBank/DDBJ whole genome shotgun (WGS) entry which is preliminary data.</text>
</comment>
<protein>
    <recommendedName>
        <fullName evidence="4">Lipoprotein</fullName>
    </recommendedName>
</protein>
<keyword evidence="3" id="KW-1185">Reference proteome</keyword>
<evidence type="ECO:0008006" key="4">
    <source>
        <dbReference type="Google" id="ProtNLM"/>
    </source>
</evidence>
<name>A0ABU0H2B3_9HYPH</name>
<accession>A0ABU0H2B3</accession>
<feature type="signal peptide" evidence="1">
    <location>
        <begin position="1"/>
        <end position="21"/>
    </location>
</feature>
<evidence type="ECO:0000313" key="3">
    <source>
        <dbReference type="Proteomes" id="UP001241603"/>
    </source>
</evidence>
<feature type="chain" id="PRO_5046001446" description="Lipoprotein" evidence="1">
    <location>
        <begin position="22"/>
        <end position="152"/>
    </location>
</feature>
<dbReference type="Proteomes" id="UP001241603">
    <property type="component" value="Unassembled WGS sequence"/>
</dbReference>
<organism evidence="2 3">
    <name type="scientific">Kaistia dalseonensis</name>
    <dbReference type="NCBI Taxonomy" id="410840"/>
    <lineage>
        <taxon>Bacteria</taxon>
        <taxon>Pseudomonadati</taxon>
        <taxon>Pseudomonadota</taxon>
        <taxon>Alphaproteobacteria</taxon>
        <taxon>Hyphomicrobiales</taxon>
        <taxon>Kaistiaceae</taxon>
        <taxon>Kaistia</taxon>
    </lineage>
</organism>
<dbReference type="EMBL" id="JAUSVO010000001">
    <property type="protein sequence ID" value="MDQ0436441.1"/>
    <property type="molecule type" value="Genomic_DNA"/>
</dbReference>
<gene>
    <name evidence="2" type="ORF">QO014_000811</name>
</gene>
<evidence type="ECO:0000313" key="2">
    <source>
        <dbReference type="EMBL" id="MDQ0436441.1"/>
    </source>
</evidence>
<proteinExistence type="predicted"/>
<evidence type="ECO:0000256" key="1">
    <source>
        <dbReference type="SAM" id="SignalP"/>
    </source>
</evidence>
<keyword evidence="1" id="KW-0732">Signal</keyword>
<reference evidence="2 3" key="1">
    <citation type="submission" date="2023-07" db="EMBL/GenBank/DDBJ databases">
        <title>Genomic Encyclopedia of Type Strains, Phase IV (KMG-IV): sequencing the most valuable type-strain genomes for metagenomic binning, comparative biology and taxonomic classification.</title>
        <authorList>
            <person name="Goeker M."/>
        </authorList>
    </citation>
    <scope>NUCLEOTIDE SEQUENCE [LARGE SCALE GENOMIC DNA]</scope>
    <source>
        <strain evidence="2 3">B6-8</strain>
    </source>
</reference>
<sequence length="152" mass="15981">MSVRAALASALILATAGLAQAASEPAAVSKDGFRLVQIGKDGTGCLLLNSDHTGKPITQWNKKAASVTAFAIGEGKSCPYPFTIDGQTVPLKTYPSYSINNFVFTAYTKTMDKQVITRKYGSNYLFKWVKSSTAATTPAATTPAAKPAAPKS</sequence>